<dbReference type="Proteomes" id="UP000235965">
    <property type="component" value="Unassembled WGS sequence"/>
</dbReference>
<comment type="similarity">
    <text evidence="1 4">Belongs to the EMC2 family.</text>
</comment>
<keyword evidence="7" id="KW-1185">Reference proteome</keyword>
<protein>
    <recommendedName>
        <fullName evidence="4">ER membrane protein complex subunit 2</fullName>
    </recommendedName>
</protein>
<organism evidence="6 7">
    <name type="scientific">Cryptotermes secundus</name>
    <dbReference type="NCBI Taxonomy" id="105785"/>
    <lineage>
        <taxon>Eukaryota</taxon>
        <taxon>Metazoa</taxon>
        <taxon>Ecdysozoa</taxon>
        <taxon>Arthropoda</taxon>
        <taxon>Hexapoda</taxon>
        <taxon>Insecta</taxon>
        <taxon>Pterygota</taxon>
        <taxon>Neoptera</taxon>
        <taxon>Polyneoptera</taxon>
        <taxon>Dictyoptera</taxon>
        <taxon>Blattodea</taxon>
        <taxon>Blattoidea</taxon>
        <taxon>Termitoidae</taxon>
        <taxon>Kalotermitidae</taxon>
        <taxon>Cryptotermitinae</taxon>
        <taxon>Cryptotermes</taxon>
    </lineage>
</organism>
<dbReference type="Gene3D" id="1.25.40.10">
    <property type="entry name" value="Tetratricopeptide repeat domain"/>
    <property type="match status" value="1"/>
</dbReference>
<dbReference type="PANTHER" id="PTHR12760">
    <property type="entry name" value="TETRATRICOPEPTIDE REPEAT PROTEIN"/>
    <property type="match status" value="1"/>
</dbReference>
<dbReference type="GO" id="GO:0072546">
    <property type="term" value="C:EMC complex"/>
    <property type="evidence" value="ECO:0007669"/>
    <property type="project" value="UniProtKB-UniRule"/>
</dbReference>
<accession>A0A2J7QHG8</accession>
<comment type="subunit">
    <text evidence="4">Component of the ER membrane protein complex (EMC).</text>
</comment>
<comment type="function">
    <text evidence="4">Part of the endoplasmic reticulum membrane protein complex (EMC) that enables the energy-independent insertion into endoplasmic reticulum membranes of newly synthesized membrane proteins.</text>
</comment>
<proteinExistence type="inferred from homology"/>
<evidence type="ECO:0000256" key="1">
    <source>
        <dbReference type="ARBA" id="ARBA00010361"/>
    </source>
</evidence>
<dbReference type="EMBL" id="NEVH01013976">
    <property type="protein sequence ID" value="PNF28032.1"/>
    <property type="molecule type" value="Genomic_DNA"/>
</dbReference>
<dbReference type="SUPFAM" id="SSF48452">
    <property type="entry name" value="TPR-like"/>
    <property type="match status" value="1"/>
</dbReference>
<feature type="domain" description="EMC2 TPR-like" evidence="5">
    <location>
        <begin position="97"/>
        <end position="149"/>
    </location>
</feature>
<dbReference type="InterPro" id="IPR039856">
    <property type="entry name" value="EMC2-like"/>
</dbReference>
<keyword evidence="4" id="KW-0256">Endoplasmic reticulum</keyword>
<dbReference type="OrthoDB" id="124397at2759"/>
<keyword evidence="4" id="KW-0472">Membrane</keyword>
<keyword evidence="3" id="KW-0802">TPR repeat</keyword>
<name>A0A2J7QHG8_9NEOP</name>
<dbReference type="InterPro" id="IPR055217">
    <property type="entry name" value="TPR_EMC2"/>
</dbReference>
<evidence type="ECO:0000313" key="7">
    <source>
        <dbReference type="Proteomes" id="UP000235965"/>
    </source>
</evidence>
<evidence type="ECO:0000256" key="4">
    <source>
        <dbReference type="RuleBase" id="RU367091"/>
    </source>
</evidence>
<evidence type="ECO:0000313" key="6">
    <source>
        <dbReference type="EMBL" id="PNF28032.1"/>
    </source>
</evidence>
<sequence>MDVYSNSMSWSEVRDLFRLWREENVRKSVEVVDLWERTLQKKMHKFGDERLLVLEQVCVAALDCNRLEVADACLKALLAEFPTSLRIRKLKALKLEALERFMSDQEAWQELCELYLLEQDFARAAFCMEELILHNPHSHLIHQRYAEIRYTQGGFENMELARAHYCLALKLSPNNIRALYGLFLSATNIAISAKCTSVKKKENNKLAKWALKEINNRYEEQCGKSNEVAALEGLMNSLQISPIA</sequence>
<comment type="subcellular location">
    <subcellularLocation>
        <location evidence="4">Endoplasmic reticulum membrane</location>
        <topology evidence="4">Peripheral membrane protein</topology>
        <orientation evidence="4">Cytoplasmic side</orientation>
    </subcellularLocation>
</comment>
<evidence type="ECO:0000256" key="3">
    <source>
        <dbReference type="ARBA" id="ARBA00022803"/>
    </source>
</evidence>
<evidence type="ECO:0000256" key="2">
    <source>
        <dbReference type="ARBA" id="ARBA00022737"/>
    </source>
</evidence>
<evidence type="ECO:0000259" key="5">
    <source>
        <dbReference type="Pfam" id="PF22890"/>
    </source>
</evidence>
<dbReference type="AlphaFoldDB" id="A0A2J7QHG8"/>
<comment type="caution">
    <text evidence="6">The sequence shown here is derived from an EMBL/GenBank/DDBJ whole genome shotgun (WGS) entry which is preliminary data.</text>
</comment>
<keyword evidence="2" id="KW-0677">Repeat</keyword>
<reference evidence="6 7" key="1">
    <citation type="submission" date="2017-12" db="EMBL/GenBank/DDBJ databases">
        <title>Hemimetabolous genomes reveal molecular basis of termite eusociality.</title>
        <authorList>
            <person name="Harrison M.C."/>
            <person name="Jongepier E."/>
            <person name="Robertson H.M."/>
            <person name="Arning N."/>
            <person name="Bitard-Feildel T."/>
            <person name="Chao H."/>
            <person name="Childers C.P."/>
            <person name="Dinh H."/>
            <person name="Doddapaneni H."/>
            <person name="Dugan S."/>
            <person name="Gowin J."/>
            <person name="Greiner C."/>
            <person name="Han Y."/>
            <person name="Hu H."/>
            <person name="Hughes D.S.T."/>
            <person name="Huylmans A.-K."/>
            <person name="Kemena C."/>
            <person name="Kremer L.P.M."/>
            <person name="Lee S.L."/>
            <person name="Lopez-Ezquerra A."/>
            <person name="Mallet L."/>
            <person name="Monroy-Kuhn J.M."/>
            <person name="Moser A."/>
            <person name="Murali S.C."/>
            <person name="Muzny D.M."/>
            <person name="Otani S."/>
            <person name="Piulachs M.-D."/>
            <person name="Poelchau M."/>
            <person name="Qu J."/>
            <person name="Schaub F."/>
            <person name="Wada-Katsumata A."/>
            <person name="Worley K.C."/>
            <person name="Xie Q."/>
            <person name="Ylla G."/>
            <person name="Poulsen M."/>
            <person name="Gibbs R.A."/>
            <person name="Schal C."/>
            <person name="Richards S."/>
            <person name="Belles X."/>
            <person name="Korb J."/>
            <person name="Bornberg-Bauer E."/>
        </authorList>
    </citation>
    <scope>NUCLEOTIDE SEQUENCE [LARGE SCALE GENOMIC DNA]</scope>
    <source>
        <tissue evidence="6">Whole body</tissue>
    </source>
</reference>
<dbReference type="Pfam" id="PF22890">
    <property type="entry name" value="TPR_EMC2"/>
    <property type="match status" value="1"/>
</dbReference>
<gene>
    <name evidence="6" type="primary">emc2_2</name>
    <name evidence="6" type="ORF">B7P43_G13863</name>
</gene>
<dbReference type="InterPro" id="IPR011990">
    <property type="entry name" value="TPR-like_helical_dom_sf"/>
</dbReference>